<evidence type="ECO:0000256" key="10">
    <source>
        <dbReference type="ARBA" id="ARBA00023295"/>
    </source>
</evidence>
<dbReference type="PANTHER" id="PTHR10242:SF2">
    <property type="entry name" value="N-GLYCOSYLASE_DNA LYASE"/>
    <property type="match status" value="1"/>
</dbReference>
<keyword evidence="16" id="KW-1185">Reference proteome</keyword>
<feature type="domain" description="HhH-GPD" evidence="14">
    <location>
        <begin position="125"/>
        <end position="300"/>
    </location>
</feature>
<protein>
    <recommendedName>
        <fullName evidence="13">N-glycosylase/DNA lyase</fullName>
        <ecNumber evidence="3">4.2.99.18</ecNumber>
    </recommendedName>
</protein>
<keyword evidence="9" id="KW-0511">Multifunctional enzyme</keyword>
<evidence type="ECO:0000256" key="8">
    <source>
        <dbReference type="ARBA" id="ARBA00023242"/>
    </source>
</evidence>
<evidence type="ECO:0000256" key="13">
    <source>
        <dbReference type="ARBA" id="ARBA00073127"/>
    </source>
</evidence>
<proteinExistence type="inferred from homology"/>
<evidence type="ECO:0000256" key="3">
    <source>
        <dbReference type="ARBA" id="ARBA00012720"/>
    </source>
</evidence>
<evidence type="ECO:0000259" key="14">
    <source>
        <dbReference type="SMART" id="SM00478"/>
    </source>
</evidence>
<keyword evidence="4" id="KW-0227">DNA damage</keyword>
<dbReference type="FunFam" id="1.10.340.30:FF:000006">
    <property type="entry name" value="N-glycosylase/DNA lyase isoform X2"/>
    <property type="match status" value="1"/>
</dbReference>
<dbReference type="HOGENOM" id="CLU_027543_3_2_1"/>
<dbReference type="GO" id="GO:0034039">
    <property type="term" value="F:8-oxo-7,8-dihydroguanine DNA N-glycosylase activity"/>
    <property type="evidence" value="ECO:0007669"/>
    <property type="project" value="TreeGrafter"/>
</dbReference>
<dbReference type="PANTHER" id="PTHR10242">
    <property type="entry name" value="8-OXOGUANINE DNA GLYCOSYLASE"/>
    <property type="match status" value="1"/>
</dbReference>
<dbReference type="AlphaFoldDB" id="T1IY70"/>
<sequence>MWKSMPLFSCQLNLEITLSCGQSFRWKKLEDSRWIGVLGNCIWTLKQSGDELMYTVQYPDKTTTKIDENQCKEQLSNYFQLEIDLKEKYSEWCAADKHFKKVASLFHGVRMLRQDPVETLFAFICSSNNNIPRITSMVEKLCTNYGNYIGEFEGDKYYSFPTITSLSAPGVEETLRKLSFGYRAKYIAQTAKYIESQSEKDQWLYKLKWVSYETAFKELQKLPGVGAKVADCICLMALDKSDAIPVDTHVYQIAKQNYLPHLKPKKSLNASMYKEVGDCFRNIFGPYSGWAHSSLKSFQTH</sequence>
<reference evidence="16" key="1">
    <citation type="submission" date="2011-05" db="EMBL/GenBank/DDBJ databases">
        <authorList>
            <person name="Richards S.R."/>
            <person name="Qu J."/>
            <person name="Jiang H."/>
            <person name="Jhangiani S.N."/>
            <person name="Agravi P."/>
            <person name="Goodspeed R."/>
            <person name="Gross S."/>
            <person name="Mandapat C."/>
            <person name="Jackson L."/>
            <person name="Mathew T."/>
            <person name="Pu L."/>
            <person name="Thornton R."/>
            <person name="Saada N."/>
            <person name="Wilczek-Boney K.B."/>
            <person name="Lee S."/>
            <person name="Kovar C."/>
            <person name="Wu Y."/>
            <person name="Scherer S.E."/>
            <person name="Worley K.C."/>
            <person name="Muzny D.M."/>
            <person name="Gibbs R."/>
        </authorList>
    </citation>
    <scope>NUCLEOTIDE SEQUENCE</scope>
    <source>
        <strain evidence="16">Brora</strain>
    </source>
</reference>
<dbReference type="InterPro" id="IPR052054">
    <property type="entry name" value="Oxidative_DNA_repair_enzyme"/>
</dbReference>
<dbReference type="Pfam" id="PF00730">
    <property type="entry name" value="HhH-GPD"/>
    <property type="match status" value="1"/>
</dbReference>
<evidence type="ECO:0000256" key="7">
    <source>
        <dbReference type="ARBA" id="ARBA00023239"/>
    </source>
</evidence>
<dbReference type="STRING" id="126957.T1IY70"/>
<dbReference type="SMART" id="SM00478">
    <property type="entry name" value="ENDO3c"/>
    <property type="match status" value="1"/>
</dbReference>
<evidence type="ECO:0000256" key="4">
    <source>
        <dbReference type="ARBA" id="ARBA00022763"/>
    </source>
</evidence>
<dbReference type="EMBL" id="JH431671">
    <property type="status" value="NOT_ANNOTATED_CDS"/>
    <property type="molecule type" value="Genomic_DNA"/>
</dbReference>
<comment type="subcellular location">
    <subcellularLocation>
        <location evidence="1">Nucleus</location>
    </subcellularLocation>
</comment>
<dbReference type="GO" id="GO:0140078">
    <property type="term" value="F:class I DNA-(apurinic or apyrimidinic site) endonuclease activity"/>
    <property type="evidence" value="ECO:0007669"/>
    <property type="project" value="UniProtKB-EC"/>
</dbReference>
<dbReference type="GO" id="GO:0003684">
    <property type="term" value="F:damaged DNA binding"/>
    <property type="evidence" value="ECO:0007669"/>
    <property type="project" value="InterPro"/>
</dbReference>
<keyword evidence="5" id="KW-0378">Hydrolase</keyword>
<keyword evidence="6" id="KW-0234">DNA repair</keyword>
<evidence type="ECO:0000256" key="9">
    <source>
        <dbReference type="ARBA" id="ARBA00023268"/>
    </source>
</evidence>
<dbReference type="OMA" id="GYAQEYL"/>
<dbReference type="Gene3D" id="3.30.310.40">
    <property type="match status" value="1"/>
</dbReference>
<dbReference type="Proteomes" id="UP000014500">
    <property type="component" value="Unassembled WGS sequence"/>
</dbReference>
<evidence type="ECO:0000256" key="1">
    <source>
        <dbReference type="ARBA" id="ARBA00004123"/>
    </source>
</evidence>
<dbReference type="FunFam" id="1.10.1670.10:FF:000005">
    <property type="entry name" value="N-glycosylase/DNA lyase OGG1"/>
    <property type="match status" value="1"/>
</dbReference>
<dbReference type="InterPro" id="IPR023170">
    <property type="entry name" value="HhH_base_excis_C"/>
</dbReference>
<comment type="similarity">
    <text evidence="2">Belongs to the type-1 OGG1 family.</text>
</comment>
<evidence type="ECO:0000256" key="2">
    <source>
        <dbReference type="ARBA" id="ARBA00010679"/>
    </source>
</evidence>
<accession>T1IY70</accession>
<evidence type="ECO:0000256" key="5">
    <source>
        <dbReference type="ARBA" id="ARBA00022801"/>
    </source>
</evidence>
<dbReference type="PhylomeDB" id="T1IY70"/>
<dbReference type="SUPFAM" id="SSF48150">
    <property type="entry name" value="DNA-glycosylase"/>
    <property type="match status" value="1"/>
</dbReference>
<evidence type="ECO:0000313" key="16">
    <source>
        <dbReference type="Proteomes" id="UP000014500"/>
    </source>
</evidence>
<dbReference type="SUPFAM" id="SSF55945">
    <property type="entry name" value="TATA-box binding protein-like"/>
    <property type="match status" value="1"/>
</dbReference>
<dbReference type="InterPro" id="IPR011257">
    <property type="entry name" value="DNA_glycosylase"/>
</dbReference>
<comment type="function">
    <text evidence="11">DNA repair enzyme that incises DNA at 8-oxoG residues. Excises 7,8-dihydro-8-oxoguanine and 2,6-diamino-4-hydroxy-5-N-methylformamidopyrimidine (FAPY) from damaged DNA. Has a beta-lyase activity that nicks DNA 3' to the lesion.</text>
</comment>
<evidence type="ECO:0000256" key="11">
    <source>
        <dbReference type="ARBA" id="ARBA00025652"/>
    </source>
</evidence>
<keyword evidence="7" id="KW-0456">Lyase</keyword>
<evidence type="ECO:0000313" key="15">
    <source>
        <dbReference type="EnsemblMetazoa" id="SMAR006175-PA"/>
    </source>
</evidence>
<reference evidence="15" key="2">
    <citation type="submission" date="2015-02" db="UniProtKB">
        <authorList>
            <consortium name="EnsemblMetazoa"/>
        </authorList>
    </citation>
    <scope>IDENTIFICATION</scope>
</reference>
<name>T1IY70_STRMM</name>
<dbReference type="CDD" id="cd00056">
    <property type="entry name" value="ENDO3c"/>
    <property type="match status" value="1"/>
</dbReference>
<dbReference type="InterPro" id="IPR012904">
    <property type="entry name" value="OGG_N"/>
</dbReference>
<comment type="catalytic activity">
    <reaction evidence="12">
        <text>2'-deoxyribonucleotide-(2'-deoxyribose 5'-phosphate)-2'-deoxyribonucleotide-DNA = a 3'-end 2'-deoxyribonucleotide-(2,3-dehydro-2,3-deoxyribose 5'-phosphate)-DNA + a 5'-end 5'-phospho-2'-deoxyribonucleoside-DNA + H(+)</text>
        <dbReference type="Rhea" id="RHEA:66592"/>
        <dbReference type="Rhea" id="RHEA-COMP:13180"/>
        <dbReference type="Rhea" id="RHEA-COMP:16897"/>
        <dbReference type="Rhea" id="RHEA-COMP:17067"/>
        <dbReference type="ChEBI" id="CHEBI:15378"/>
        <dbReference type="ChEBI" id="CHEBI:136412"/>
        <dbReference type="ChEBI" id="CHEBI:157695"/>
        <dbReference type="ChEBI" id="CHEBI:167181"/>
        <dbReference type="EC" id="4.2.99.18"/>
    </reaction>
</comment>
<keyword evidence="10" id="KW-0326">Glycosidase</keyword>
<dbReference type="eggNOG" id="KOG2875">
    <property type="taxonomic scope" value="Eukaryota"/>
</dbReference>
<dbReference type="GO" id="GO:0006285">
    <property type="term" value="P:base-excision repair, AP site formation"/>
    <property type="evidence" value="ECO:0007669"/>
    <property type="project" value="TreeGrafter"/>
</dbReference>
<organism evidence="15 16">
    <name type="scientific">Strigamia maritima</name>
    <name type="common">European centipede</name>
    <name type="synonym">Geophilus maritimus</name>
    <dbReference type="NCBI Taxonomy" id="126957"/>
    <lineage>
        <taxon>Eukaryota</taxon>
        <taxon>Metazoa</taxon>
        <taxon>Ecdysozoa</taxon>
        <taxon>Arthropoda</taxon>
        <taxon>Myriapoda</taxon>
        <taxon>Chilopoda</taxon>
        <taxon>Pleurostigmophora</taxon>
        <taxon>Geophilomorpha</taxon>
        <taxon>Linotaeniidae</taxon>
        <taxon>Strigamia</taxon>
    </lineage>
</organism>
<dbReference type="EC" id="4.2.99.18" evidence="3"/>
<dbReference type="GO" id="GO:0005634">
    <property type="term" value="C:nucleus"/>
    <property type="evidence" value="ECO:0007669"/>
    <property type="project" value="UniProtKB-SubCell"/>
</dbReference>
<dbReference type="Gene3D" id="1.10.340.30">
    <property type="entry name" value="Hypothetical protein, domain 2"/>
    <property type="match status" value="1"/>
</dbReference>
<dbReference type="EnsemblMetazoa" id="SMAR006175-RA">
    <property type="protein sequence ID" value="SMAR006175-PA"/>
    <property type="gene ID" value="SMAR006175"/>
</dbReference>
<dbReference type="Pfam" id="PF07934">
    <property type="entry name" value="OGG_N"/>
    <property type="match status" value="1"/>
</dbReference>
<evidence type="ECO:0000256" key="6">
    <source>
        <dbReference type="ARBA" id="ARBA00023204"/>
    </source>
</evidence>
<dbReference type="Gene3D" id="1.10.1670.10">
    <property type="entry name" value="Helix-hairpin-Helix base-excision DNA repair enzymes (C-terminal)"/>
    <property type="match status" value="1"/>
</dbReference>
<dbReference type="InterPro" id="IPR003265">
    <property type="entry name" value="HhH-GPD_domain"/>
</dbReference>
<keyword evidence="8" id="KW-0539">Nucleus</keyword>
<evidence type="ECO:0000256" key="12">
    <source>
        <dbReference type="ARBA" id="ARBA00044632"/>
    </source>
</evidence>
<dbReference type="GO" id="GO:0006289">
    <property type="term" value="P:nucleotide-excision repair"/>
    <property type="evidence" value="ECO:0007669"/>
    <property type="project" value="InterPro"/>
</dbReference>